<accession>A0AAV8RPC9</accession>
<evidence type="ECO:0000313" key="1">
    <source>
        <dbReference type="EMBL" id="KAJ8509636.1"/>
    </source>
</evidence>
<name>A0AAV8RPC9_ENSVE</name>
<dbReference type="EMBL" id="JAQQAF010000001">
    <property type="protein sequence ID" value="KAJ8509636.1"/>
    <property type="molecule type" value="Genomic_DNA"/>
</dbReference>
<comment type="caution">
    <text evidence="1">The sequence shown here is derived from an EMBL/GenBank/DDBJ whole genome shotgun (WGS) entry which is preliminary data.</text>
</comment>
<proteinExistence type="predicted"/>
<sequence length="102" mass="10723">MMASMLAAAHCSAERREDESLGTLTLLSRAFPVHLRQCMCTGEWPSHGDTEDCMRTLMQAGQSHGDDHGAEGVGTGRRMMGGLRCGCPGHCAAHGGTHAGAK</sequence>
<protein>
    <submittedName>
        <fullName evidence="1">Uncharacterized protein</fullName>
    </submittedName>
</protein>
<gene>
    <name evidence="1" type="ORF">OPV22_000070</name>
</gene>
<evidence type="ECO:0000313" key="2">
    <source>
        <dbReference type="Proteomes" id="UP001222027"/>
    </source>
</evidence>
<dbReference type="AlphaFoldDB" id="A0AAV8RPC9"/>
<reference evidence="1 2" key="1">
    <citation type="submission" date="2022-12" db="EMBL/GenBank/DDBJ databases">
        <title>Chromosome-scale assembly of the Ensete ventricosum genome.</title>
        <authorList>
            <person name="Dussert Y."/>
            <person name="Stocks J."/>
            <person name="Wendawek A."/>
            <person name="Woldeyes F."/>
            <person name="Nichols R.A."/>
            <person name="Borrell J.S."/>
        </authorList>
    </citation>
    <scope>NUCLEOTIDE SEQUENCE [LARGE SCALE GENOMIC DNA]</scope>
    <source>
        <strain evidence="2">cv. Maze</strain>
        <tissue evidence="1">Seeds</tissue>
    </source>
</reference>
<dbReference type="Proteomes" id="UP001222027">
    <property type="component" value="Unassembled WGS sequence"/>
</dbReference>
<organism evidence="1 2">
    <name type="scientific">Ensete ventricosum</name>
    <name type="common">Abyssinian banana</name>
    <name type="synonym">Musa ensete</name>
    <dbReference type="NCBI Taxonomy" id="4639"/>
    <lineage>
        <taxon>Eukaryota</taxon>
        <taxon>Viridiplantae</taxon>
        <taxon>Streptophyta</taxon>
        <taxon>Embryophyta</taxon>
        <taxon>Tracheophyta</taxon>
        <taxon>Spermatophyta</taxon>
        <taxon>Magnoliopsida</taxon>
        <taxon>Liliopsida</taxon>
        <taxon>Zingiberales</taxon>
        <taxon>Musaceae</taxon>
        <taxon>Ensete</taxon>
    </lineage>
</organism>
<keyword evidence="2" id="KW-1185">Reference proteome</keyword>